<dbReference type="EMBL" id="LWDX02036562">
    <property type="protein sequence ID" value="OEL25714.1"/>
    <property type="molecule type" value="Genomic_DNA"/>
</dbReference>
<gene>
    <name evidence="2" type="ORF">BAE44_0013266</name>
</gene>
<protein>
    <submittedName>
        <fullName evidence="2">Uncharacterized protein</fullName>
    </submittedName>
</protein>
<reference evidence="2 3" key="1">
    <citation type="submission" date="2016-09" db="EMBL/GenBank/DDBJ databases">
        <title>The draft genome of Dichanthelium oligosanthes: A C3 panicoid grass species.</title>
        <authorList>
            <person name="Studer A.J."/>
            <person name="Schnable J.C."/>
            <person name="Brutnell T.P."/>
        </authorList>
    </citation>
    <scope>NUCLEOTIDE SEQUENCE [LARGE SCALE GENOMIC DNA]</scope>
    <source>
        <strain evidence="3">cv. Kellogg 1175</strain>
        <tissue evidence="2">Leaf</tissue>
    </source>
</reference>
<feature type="compositionally biased region" description="Acidic residues" evidence="1">
    <location>
        <begin position="256"/>
        <end position="269"/>
    </location>
</feature>
<name>A0A1E5VKW5_9POAL</name>
<dbReference type="AlphaFoldDB" id="A0A1E5VKW5"/>
<dbReference type="STRING" id="888268.A0A1E5VKW5"/>
<evidence type="ECO:0000313" key="3">
    <source>
        <dbReference type="Proteomes" id="UP000095767"/>
    </source>
</evidence>
<dbReference type="OrthoDB" id="669288at2759"/>
<feature type="region of interest" description="Disordered" evidence="1">
    <location>
        <begin position="214"/>
        <end position="275"/>
    </location>
</feature>
<organism evidence="2 3">
    <name type="scientific">Dichanthelium oligosanthes</name>
    <dbReference type="NCBI Taxonomy" id="888268"/>
    <lineage>
        <taxon>Eukaryota</taxon>
        <taxon>Viridiplantae</taxon>
        <taxon>Streptophyta</taxon>
        <taxon>Embryophyta</taxon>
        <taxon>Tracheophyta</taxon>
        <taxon>Spermatophyta</taxon>
        <taxon>Magnoliopsida</taxon>
        <taxon>Liliopsida</taxon>
        <taxon>Poales</taxon>
        <taxon>Poaceae</taxon>
        <taxon>PACMAD clade</taxon>
        <taxon>Panicoideae</taxon>
        <taxon>Panicodae</taxon>
        <taxon>Paniceae</taxon>
        <taxon>Dichantheliinae</taxon>
        <taxon>Dichanthelium</taxon>
    </lineage>
</organism>
<dbReference type="PANTHER" id="PTHR34835:SF85">
    <property type="entry name" value="AMINOTRANSFERASE-LIKE PLANT MOBILE DOMAIN-CONTAINING PROTEIN"/>
    <property type="match status" value="1"/>
</dbReference>
<dbReference type="PANTHER" id="PTHR34835">
    <property type="entry name" value="OS07G0283600 PROTEIN-RELATED"/>
    <property type="match status" value="1"/>
</dbReference>
<comment type="caution">
    <text evidence="2">The sequence shown here is derived from an EMBL/GenBank/DDBJ whole genome shotgun (WGS) entry which is preliminary data.</text>
</comment>
<evidence type="ECO:0000256" key="1">
    <source>
        <dbReference type="SAM" id="MobiDB-lite"/>
    </source>
</evidence>
<proteinExistence type="predicted"/>
<evidence type="ECO:0000313" key="2">
    <source>
        <dbReference type="EMBL" id="OEL25714.1"/>
    </source>
</evidence>
<dbReference type="Proteomes" id="UP000095767">
    <property type="component" value="Unassembled WGS sequence"/>
</dbReference>
<feature type="compositionally biased region" description="Acidic residues" evidence="1">
    <location>
        <begin position="233"/>
        <end position="247"/>
    </location>
</feature>
<accession>A0A1E5VKW5</accession>
<sequence length="275" mass="31163">MLIWIFFKQEFQIYWREEGKAREGGRRFCPLRGHIPDLGTSPRIEEIAKRVQSNKSANDDFLRSWLMIAVSTFLCVPTGLAISPRCYLPLVNLSQVKDLNWCLFVVDQLHDVAKNTDKKNSVKGCLLLLVVLYADSLELGSLQVPATKPRVAAWDMKLLDGVINMDTNNDGSFGKLNKKRKICATVSKVLSGVTELMRTFVQEICEINDETKDAAGPSLRRSKRNKITHQNEDDFLDEDTSEDSDYKEEDRSNYGTDDDSLNLDPEELPDLGKEA</sequence>
<keyword evidence="3" id="KW-1185">Reference proteome</keyword>